<dbReference type="InterPro" id="IPR051625">
    <property type="entry name" value="Signaling_Regulatory_Domain"/>
</dbReference>
<dbReference type="InterPro" id="IPR000408">
    <property type="entry name" value="Reg_chr_condens"/>
</dbReference>
<evidence type="ECO:0008006" key="7">
    <source>
        <dbReference type="Google" id="ProtNLM"/>
    </source>
</evidence>
<evidence type="ECO:0000313" key="5">
    <source>
        <dbReference type="EMBL" id="KAF3040450.1"/>
    </source>
</evidence>
<feature type="compositionally biased region" description="Basic residues" evidence="4">
    <location>
        <begin position="1629"/>
        <end position="1641"/>
    </location>
</feature>
<protein>
    <recommendedName>
        <fullName evidence="7">BTB domain-containing protein</fullName>
    </recommendedName>
</protein>
<dbReference type="InterPro" id="IPR011333">
    <property type="entry name" value="SKP1/BTB/POZ_sf"/>
</dbReference>
<feature type="compositionally biased region" description="Low complexity" evidence="4">
    <location>
        <begin position="1451"/>
        <end position="1465"/>
    </location>
</feature>
<feature type="repeat" description="RCC1" evidence="3">
    <location>
        <begin position="333"/>
        <end position="386"/>
    </location>
</feature>
<feature type="compositionally biased region" description="Basic and acidic residues" evidence="4">
    <location>
        <begin position="1547"/>
        <end position="1579"/>
    </location>
</feature>
<feature type="compositionally biased region" description="Polar residues" evidence="4">
    <location>
        <begin position="1389"/>
        <end position="1400"/>
    </location>
</feature>
<dbReference type="OrthoDB" id="1893551at2759"/>
<evidence type="ECO:0000313" key="6">
    <source>
        <dbReference type="Proteomes" id="UP000758155"/>
    </source>
</evidence>
<dbReference type="InterPro" id="IPR002110">
    <property type="entry name" value="Ankyrin_rpt"/>
</dbReference>
<feature type="region of interest" description="Disordered" evidence="4">
    <location>
        <begin position="191"/>
        <end position="213"/>
    </location>
</feature>
<feature type="compositionally biased region" description="Basic residues" evidence="4">
    <location>
        <begin position="1580"/>
        <end position="1589"/>
    </location>
</feature>
<dbReference type="Gene3D" id="3.30.710.10">
    <property type="entry name" value="Potassium Channel Kv1.1, Chain A"/>
    <property type="match status" value="2"/>
</dbReference>
<comment type="caution">
    <text evidence="5">The sequence shown here is derived from an EMBL/GenBank/DDBJ whole genome shotgun (WGS) entry which is preliminary data.</text>
</comment>
<dbReference type="SMART" id="SM00248">
    <property type="entry name" value="ANK"/>
    <property type="match status" value="2"/>
</dbReference>
<evidence type="ECO:0000256" key="1">
    <source>
        <dbReference type="ARBA" id="ARBA00022737"/>
    </source>
</evidence>
<dbReference type="Gene3D" id="1.25.40.20">
    <property type="entry name" value="Ankyrin repeat-containing domain"/>
    <property type="match status" value="1"/>
</dbReference>
<feature type="region of interest" description="Disordered" evidence="4">
    <location>
        <begin position="1153"/>
        <end position="1465"/>
    </location>
</feature>
<dbReference type="PRINTS" id="PR00633">
    <property type="entry name" value="RCCNDNSATION"/>
</dbReference>
<name>A0A9P5C126_9PLEO</name>
<feature type="repeat" description="RCC1" evidence="3">
    <location>
        <begin position="387"/>
        <end position="447"/>
    </location>
</feature>
<dbReference type="SUPFAM" id="SSF48403">
    <property type="entry name" value="Ankyrin repeat"/>
    <property type="match status" value="1"/>
</dbReference>
<keyword evidence="2" id="KW-0040">ANK repeat</keyword>
<accession>A0A9P5C126</accession>
<evidence type="ECO:0000256" key="2">
    <source>
        <dbReference type="PROSITE-ProRule" id="PRU00023"/>
    </source>
</evidence>
<feature type="compositionally biased region" description="Polar residues" evidence="4">
    <location>
        <begin position="48"/>
        <end position="57"/>
    </location>
</feature>
<feature type="repeat" description="ANK" evidence="2">
    <location>
        <begin position="122"/>
        <end position="148"/>
    </location>
</feature>
<keyword evidence="1" id="KW-0677">Repeat</keyword>
<feature type="compositionally biased region" description="Pro residues" evidence="4">
    <location>
        <begin position="1372"/>
        <end position="1386"/>
    </location>
</feature>
<dbReference type="PANTHER" id="PTHR22872:SF2">
    <property type="entry name" value="INHIBITOR OF BRUTON TYROSINE KINASE"/>
    <property type="match status" value="1"/>
</dbReference>
<feature type="region of interest" description="Disordered" evidence="4">
    <location>
        <begin position="1512"/>
        <end position="1671"/>
    </location>
</feature>
<dbReference type="PROSITE" id="PS50012">
    <property type="entry name" value="RCC1_3"/>
    <property type="match status" value="2"/>
</dbReference>
<gene>
    <name evidence="5" type="ORF">E8E12_001802</name>
</gene>
<proteinExistence type="predicted"/>
<sequence length="1671" mass="182858">MSGYLWKYYLEDDVDNFRNVVASSTQSSRAGAQKSHVGWQSGGPGAAVNSSPGSYNASPMLGAKGRKPAGASLTRSDINSRDSAGLTILHHAASSAAENAVEFAQILLDHQWTDLYIQDAENGWTPLHRAFYFGNIAIARLILNRDAQDILGQGHGGFNQHARGLVKIKDKEGYGPLDLFSMTIKDRTLRPEGAPMFDSDSDDEMAHGDSGDMDDELRKRLVVPTTVLGGDEVYTFGSNKNVTLGFGDQDDRAFPERVVLRRPDHLLRRFYKEDRERHSQFWATMGVALPDAGTQTPKGPVDLPTHIRNTPIVIQDVQMSKLHTAVLTTDPISNLYMCGHGTGGRLGIGSETTSYQFTCVEAGGLGNKKVAAVALGQNHTLAVTDEGEIFTWGNNAFGQLGYSLPKPSLKDDDPISTIPLQIFGPLKREQILGIAASRIHSVVHSSTSLYTFGKNEGQLGIVDSDARSLDMQVTPRKIAASLFSSPIATVSAIDGASICMLENREVWVFANYGYSKLNFALDGFTSNFLKESWLTTKYDTAPNRIQKITSGGDTICAMSTSGEVFTVAVSRRSDGVQDTSTSTTNPKQIRKALSTPYRIWSSKKSHMAARDVDVDQDGSIILTTEAGTVWRRTKRATIKSANTIAAAELKPKDYKFQRVSGLTRVVAVRASAYGAYAAVRKDCDVTRNQIGVDEPGLWEDLAPLLSFYDMHNYEESSDDDEPVPRYWNRPGQSQALHKRVLKSNDLEKEVAEVLEQASMNSENTYDTIIGTTVSDVRLPVHEFIMSGRSRVFRDAMLDFRLKSSGHTISELLTISKEGETTLVMFQGLAFLTIFDLVLYAYTDTIVDFWNVTRHAPELAFRYRSVRTELMKVASRLEMRQLEPAVRQMVNPRRSLHVDLEVAIKEASFFESGDVIVDLADGEMLLHSDIVCQRCPFFEGLFRGRAGGQWLSGRREGSAPVHIDLKNVDTHLFKLVVRHLYADAGEEIFDDVTSEDLNDLLALDELLDHVMDVMSVANELMLDRLSQICQKFIGRYVNARNVCSLLTAVAPSSVAEFKDAALEYVCLSLEAVMQNGSLDELDDDLLHELNEVARENQLAYLPFARSGRAEALLFEQYPELAERIERGKRAKIDAIVLSNKYASADTPSASFRAQSLEEVSASPLRQRNRRRASNQTKIEAKSPTQTPQLKGKNSAADLMFEMSDGEDEDEGSSDKIKPPRFTGRQEPSDYLLIGTPQSPWATSTKQKVPGTIEDDFTSPSSLPPSALSGTRTPSQPWGAAPLASAKLDLKDIMAQTSSDKPSGLALGLAREERERARAAQPKMSQKERKRLQQAELQGLKVEAAQPAPPAVSPWQAASYRKPSANQILAPSAATPPPQQPSPKPSPQPARVTSTPQLTMRQTVAKGKGKGKNKDKEANAQAASSPSRQAASERGMSVSNTPIPVPMSVRHIPLPSHSPSSPSQHLSMMEILSLQEAEKTSIRDAAAKRSLEEIQQEQEFQQWWEAESKRAIEEEEQAKRAAERAARAAGKTRGKGRSGGAANVAGETKPGKGRDGKKDRKPSEETKRETKSGETVNDQRKVKATKPRTPKPKLQPQAPVAEPSGLQTPNPEAPVFVPPTGPKADNIAHNGRARGRGGHHRGGRGGSSGARGGKPSAPPRDVQSAPAAPAQHA</sequence>
<dbReference type="Gene3D" id="2.130.10.30">
    <property type="entry name" value="Regulator of chromosome condensation 1/beta-lactamase-inhibitor protein II"/>
    <property type="match status" value="1"/>
</dbReference>
<organism evidence="5 6">
    <name type="scientific">Didymella heteroderae</name>
    <dbReference type="NCBI Taxonomy" id="1769908"/>
    <lineage>
        <taxon>Eukaryota</taxon>
        <taxon>Fungi</taxon>
        <taxon>Dikarya</taxon>
        <taxon>Ascomycota</taxon>
        <taxon>Pezizomycotina</taxon>
        <taxon>Dothideomycetes</taxon>
        <taxon>Pleosporomycetidae</taxon>
        <taxon>Pleosporales</taxon>
        <taxon>Pleosporineae</taxon>
        <taxon>Didymellaceae</taxon>
        <taxon>Didymella</taxon>
    </lineage>
</organism>
<dbReference type="Pfam" id="PF13540">
    <property type="entry name" value="RCC1_2"/>
    <property type="match status" value="1"/>
</dbReference>
<dbReference type="SUPFAM" id="SSF54695">
    <property type="entry name" value="POZ domain"/>
    <property type="match status" value="1"/>
</dbReference>
<feature type="region of interest" description="Disordered" evidence="4">
    <location>
        <begin position="29"/>
        <end position="76"/>
    </location>
</feature>
<dbReference type="PROSITE" id="PS50088">
    <property type="entry name" value="ANK_REPEAT"/>
    <property type="match status" value="1"/>
</dbReference>
<evidence type="ECO:0000256" key="4">
    <source>
        <dbReference type="SAM" id="MobiDB-lite"/>
    </source>
</evidence>
<dbReference type="PROSITE" id="PS50297">
    <property type="entry name" value="ANK_REP_REGION"/>
    <property type="match status" value="1"/>
</dbReference>
<feature type="compositionally biased region" description="Low complexity" evidence="4">
    <location>
        <begin position="1417"/>
        <end position="1430"/>
    </location>
</feature>
<dbReference type="InterPro" id="IPR009091">
    <property type="entry name" value="RCC1/BLIP-II"/>
</dbReference>
<feature type="compositionally biased region" description="Low complexity" evidence="4">
    <location>
        <begin position="1257"/>
        <end position="1267"/>
    </location>
</feature>
<feature type="compositionally biased region" description="Polar residues" evidence="4">
    <location>
        <begin position="1172"/>
        <end position="1187"/>
    </location>
</feature>
<dbReference type="EMBL" id="SWKV01000025">
    <property type="protein sequence ID" value="KAF3040450.1"/>
    <property type="molecule type" value="Genomic_DNA"/>
</dbReference>
<feature type="compositionally biased region" description="Basic and acidic residues" evidence="4">
    <location>
        <begin position="1512"/>
        <end position="1524"/>
    </location>
</feature>
<dbReference type="Proteomes" id="UP000758155">
    <property type="component" value="Unassembled WGS sequence"/>
</dbReference>
<reference evidence="5" key="1">
    <citation type="submission" date="2019-04" db="EMBL/GenBank/DDBJ databases">
        <title>Sequencing of skin fungus with MAO and IRED activity.</title>
        <authorList>
            <person name="Marsaioli A.J."/>
            <person name="Bonatto J.M.C."/>
            <person name="Reis Junior O."/>
        </authorList>
    </citation>
    <scope>NUCLEOTIDE SEQUENCE</scope>
    <source>
        <strain evidence="5">28M1</strain>
    </source>
</reference>
<dbReference type="PANTHER" id="PTHR22872">
    <property type="entry name" value="BTK-BINDING PROTEIN-RELATED"/>
    <property type="match status" value="1"/>
</dbReference>
<evidence type="ECO:0000256" key="3">
    <source>
        <dbReference type="PROSITE-ProRule" id="PRU00235"/>
    </source>
</evidence>
<keyword evidence="6" id="KW-1185">Reference proteome</keyword>
<feature type="compositionally biased region" description="Polar residues" evidence="4">
    <location>
        <begin position="1234"/>
        <end position="1245"/>
    </location>
</feature>
<dbReference type="Pfam" id="PF12796">
    <property type="entry name" value="Ank_2"/>
    <property type="match status" value="1"/>
</dbReference>
<dbReference type="SUPFAM" id="SSF50985">
    <property type="entry name" value="RCC1/BLIP-II"/>
    <property type="match status" value="1"/>
</dbReference>
<dbReference type="InterPro" id="IPR036770">
    <property type="entry name" value="Ankyrin_rpt-contain_sf"/>
</dbReference>